<dbReference type="InterPro" id="IPR007274">
    <property type="entry name" value="Cop_transporter"/>
</dbReference>
<dbReference type="GO" id="GO:0005886">
    <property type="term" value="C:plasma membrane"/>
    <property type="evidence" value="ECO:0007669"/>
    <property type="project" value="TreeGrafter"/>
</dbReference>
<feature type="transmembrane region" description="Helical" evidence="5">
    <location>
        <begin position="207"/>
        <end position="227"/>
    </location>
</feature>
<evidence type="ECO:0000313" key="8">
    <source>
        <dbReference type="Proteomes" id="UP000703661"/>
    </source>
</evidence>
<keyword evidence="5" id="KW-0813">Transport</keyword>
<evidence type="ECO:0000256" key="6">
    <source>
        <dbReference type="SAM" id="MobiDB-lite"/>
    </source>
</evidence>
<dbReference type="PANTHER" id="PTHR12483:SF27">
    <property type="entry name" value="COPPER TRANSPORT PROTEIN CTR1"/>
    <property type="match status" value="1"/>
</dbReference>
<feature type="transmembrane region" description="Helical" evidence="5">
    <location>
        <begin position="36"/>
        <end position="54"/>
    </location>
</feature>
<evidence type="ECO:0000256" key="5">
    <source>
        <dbReference type="RuleBase" id="RU367022"/>
    </source>
</evidence>
<feature type="compositionally biased region" description="Low complexity" evidence="6">
    <location>
        <begin position="93"/>
        <end position="120"/>
    </location>
</feature>
<dbReference type="GO" id="GO:0005375">
    <property type="term" value="F:copper ion transmembrane transporter activity"/>
    <property type="evidence" value="ECO:0007669"/>
    <property type="project" value="UniProtKB-UniRule"/>
</dbReference>
<keyword evidence="5" id="KW-0186">Copper</keyword>
<protein>
    <recommendedName>
        <fullName evidence="5">Copper transport protein</fullName>
    </recommendedName>
</protein>
<evidence type="ECO:0000256" key="1">
    <source>
        <dbReference type="ARBA" id="ARBA00004141"/>
    </source>
</evidence>
<keyword evidence="3 5" id="KW-1133">Transmembrane helix</keyword>
<keyword evidence="4 5" id="KW-0472">Membrane</keyword>
<keyword evidence="5" id="KW-0187">Copper transport</keyword>
<accession>A0A9P6SWI2</accession>
<comment type="similarity">
    <text evidence="5">Belongs to the copper transporter (Ctr) (TC 1.A.56) family. SLC31A subfamily.</text>
</comment>
<comment type="subcellular location">
    <subcellularLocation>
        <location evidence="1 5">Membrane</location>
        <topology evidence="1 5">Multi-pass membrane protein</topology>
    </subcellularLocation>
</comment>
<dbReference type="Proteomes" id="UP000703661">
    <property type="component" value="Unassembled WGS sequence"/>
</dbReference>
<feature type="region of interest" description="Disordered" evidence="6">
    <location>
        <begin position="72"/>
        <end position="131"/>
    </location>
</feature>
<dbReference type="OrthoDB" id="73901at2759"/>
<keyword evidence="2 5" id="KW-0812">Transmembrane</keyword>
<proteinExistence type="inferred from homology"/>
<organism evidence="7 8">
    <name type="scientific">Entomortierella chlamydospora</name>
    <dbReference type="NCBI Taxonomy" id="101097"/>
    <lineage>
        <taxon>Eukaryota</taxon>
        <taxon>Fungi</taxon>
        <taxon>Fungi incertae sedis</taxon>
        <taxon>Mucoromycota</taxon>
        <taxon>Mortierellomycotina</taxon>
        <taxon>Mortierellomycetes</taxon>
        <taxon>Mortierellales</taxon>
        <taxon>Mortierellaceae</taxon>
        <taxon>Entomortierella</taxon>
    </lineage>
</organism>
<name>A0A9P6SWI2_9FUNG</name>
<dbReference type="Pfam" id="PF04145">
    <property type="entry name" value="Ctr"/>
    <property type="match status" value="1"/>
</dbReference>
<evidence type="ECO:0000256" key="4">
    <source>
        <dbReference type="ARBA" id="ARBA00023136"/>
    </source>
</evidence>
<dbReference type="PANTHER" id="PTHR12483">
    <property type="entry name" value="SOLUTE CARRIER FAMILY 31 COPPER TRANSPORTERS"/>
    <property type="match status" value="1"/>
</dbReference>
<sequence>MDSSDSSMTSMADGFFSGYGTPVWSPKLTPASEPQYIGAIIGLFILSIGFRGLAAAQGYLEAFLHLHYYPRPTSHSHSSSSSHSRIHTHPHALQQSQSQYQQLQPEQQQQQDETVAELQQAQTPEEKSHDSGLSYIKANHKVGLQDKVQGDGALQQADELHGAQPTTRFRRYRQHRPSDYHNSYEQPTAPHPFLLPTVQPFVWQAEVLRAVLTTGVIGIGYMLMLVIMTYNSAYFGAILAGVFVGEVYFGRWSRVRPIFPSRATKSVIPGEKTSYQQQNFTVGISTSISSSGRNNVIMQSPRAPSMHSLNSKSSYGFSSTMVHHGASVDGC</sequence>
<evidence type="ECO:0000256" key="3">
    <source>
        <dbReference type="ARBA" id="ARBA00022989"/>
    </source>
</evidence>
<evidence type="ECO:0000313" key="7">
    <source>
        <dbReference type="EMBL" id="KAG0008213.1"/>
    </source>
</evidence>
<feature type="transmembrane region" description="Helical" evidence="5">
    <location>
        <begin position="233"/>
        <end position="252"/>
    </location>
</feature>
<dbReference type="EMBL" id="JAAAID010001999">
    <property type="protein sequence ID" value="KAG0008213.1"/>
    <property type="molecule type" value="Genomic_DNA"/>
</dbReference>
<gene>
    <name evidence="7" type="ORF">BGZ80_003693</name>
</gene>
<keyword evidence="5" id="KW-0406">Ion transport</keyword>
<evidence type="ECO:0000256" key="2">
    <source>
        <dbReference type="ARBA" id="ARBA00022692"/>
    </source>
</evidence>
<dbReference type="AlphaFoldDB" id="A0A9P6SWI2"/>
<keyword evidence="8" id="KW-1185">Reference proteome</keyword>
<comment type="caution">
    <text evidence="7">The sequence shown here is derived from an EMBL/GenBank/DDBJ whole genome shotgun (WGS) entry which is preliminary data.</text>
</comment>
<reference evidence="7" key="1">
    <citation type="journal article" date="2020" name="Fungal Divers.">
        <title>Resolving the Mortierellaceae phylogeny through synthesis of multi-gene phylogenetics and phylogenomics.</title>
        <authorList>
            <person name="Vandepol N."/>
            <person name="Liber J."/>
            <person name="Desiro A."/>
            <person name="Na H."/>
            <person name="Kennedy M."/>
            <person name="Barry K."/>
            <person name="Grigoriev I.V."/>
            <person name="Miller A.N."/>
            <person name="O'Donnell K."/>
            <person name="Stajich J.E."/>
            <person name="Bonito G."/>
        </authorList>
    </citation>
    <scope>NUCLEOTIDE SEQUENCE</scope>
    <source>
        <strain evidence="7">NRRL 2769</strain>
    </source>
</reference>